<proteinExistence type="predicted"/>
<dbReference type="Proteomes" id="UP000018511">
    <property type="component" value="Unassembled WGS sequence"/>
</dbReference>
<dbReference type="InterPro" id="IPR018958">
    <property type="entry name" value="Knr4/Smi1-like_dom"/>
</dbReference>
<evidence type="ECO:0000313" key="2">
    <source>
        <dbReference type="EMBL" id="ESW37829.1"/>
    </source>
</evidence>
<dbReference type="GO" id="GO:0004812">
    <property type="term" value="F:aminoacyl-tRNA ligase activity"/>
    <property type="evidence" value="ECO:0007669"/>
    <property type="project" value="UniProtKB-KW"/>
</dbReference>
<evidence type="ECO:0000313" key="3">
    <source>
        <dbReference type="Proteomes" id="UP000018511"/>
    </source>
</evidence>
<dbReference type="InterPro" id="IPR037883">
    <property type="entry name" value="Knr4/Smi1-like_sf"/>
</dbReference>
<evidence type="ECO:0000259" key="1">
    <source>
        <dbReference type="Pfam" id="PF09346"/>
    </source>
</evidence>
<reference evidence="2 3" key="1">
    <citation type="submission" date="2013-10" db="EMBL/GenBank/DDBJ databases">
        <title>Whole Genome Shotgun Sequence of Pseudomonas taiwanensis SJ9.</title>
        <authorList>
            <person name="Hong S.-J."/>
            <person name="Shin J.-H."/>
        </authorList>
    </citation>
    <scope>NUCLEOTIDE SEQUENCE [LARGE SCALE GENOMIC DNA]</scope>
    <source>
        <strain evidence="2 3">SJ9</strain>
    </source>
</reference>
<accession>V7D698</accession>
<dbReference type="SUPFAM" id="SSF160631">
    <property type="entry name" value="SMI1/KNR4-like"/>
    <property type="match status" value="1"/>
</dbReference>
<feature type="domain" description="Knr4/Smi1-like" evidence="1">
    <location>
        <begin position="15"/>
        <end position="133"/>
    </location>
</feature>
<keyword evidence="2" id="KW-0436">Ligase</keyword>
<dbReference type="AlphaFoldDB" id="V7D698"/>
<dbReference type="EMBL" id="AXUP01000336">
    <property type="protein sequence ID" value="ESW37829.1"/>
    <property type="molecule type" value="Genomic_DNA"/>
</dbReference>
<gene>
    <name evidence="2" type="ORF">O164_21540</name>
</gene>
<dbReference type="Pfam" id="PF09346">
    <property type="entry name" value="SMI1_KNR4"/>
    <property type="match status" value="1"/>
</dbReference>
<keyword evidence="2" id="KW-0030">Aminoacyl-tRNA synthetase</keyword>
<dbReference type="Gene3D" id="3.40.1580.10">
    <property type="entry name" value="SMI1/KNR4-like"/>
    <property type="match status" value="1"/>
</dbReference>
<comment type="caution">
    <text evidence="2">The sequence shown here is derived from an EMBL/GenBank/DDBJ whole genome shotgun (WGS) entry which is preliminary data.</text>
</comment>
<protein>
    <submittedName>
        <fullName evidence="2">Aminoacyl-tRNA synthetase</fullName>
    </submittedName>
</protein>
<sequence length="138" mass="15382">MLDLEGSESSIDVGDFSEIETLANGKLPILFKEIYLRNNGGFPRITEVEGDEYVFSINGFNSVKFGELPIEKLMQEYNAQDKALHGYVPFAYDDGGNSFMLSLREEDAGTVYLLIQDGLQMERVCASFDDFVNSLSIG</sequence>
<organism evidence="2 3">
    <name type="scientific">Pseudomonas taiwanensis SJ9</name>
    <dbReference type="NCBI Taxonomy" id="1388762"/>
    <lineage>
        <taxon>Bacteria</taxon>
        <taxon>Pseudomonadati</taxon>
        <taxon>Pseudomonadota</taxon>
        <taxon>Gammaproteobacteria</taxon>
        <taxon>Pseudomonadales</taxon>
        <taxon>Pseudomonadaceae</taxon>
        <taxon>Pseudomonas</taxon>
    </lineage>
</organism>
<name>V7D698_9PSED</name>
<dbReference type="RefSeq" id="WP_013971636.1">
    <property type="nucleotide sequence ID" value="NZ_AXUP01000336.1"/>
</dbReference>